<dbReference type="InterPro" id="IPR051198">
    <property type="entry name" value="BchE-like"/>
</dbReference>
<dbReference type="InterPro" id="IPR006638">
    <property type="entry name" value="Elp3/MiaA/NifB-like_rSAM"/>
</dbReference>
<dbReference type="EMBL" id="JAIRBM010000001">
    <property type="protein sequence ID" value="MBZ6074818.1"/>
    <property type="molecule type" value="Genomic_DNA"/>
</dbReference>
<organism evidence="7 8">
    <name type="scientific">Microvirga puerhi</name>
    <dbReference type="NCBI Taxonomy" id="2876078"/>
    <lineage>
        <taxon>Bacteria</taxon>
        <taxon>Pseudomonadati</taxon>
        <taxon>Pseudomonadota</taxon>
        <taxon>Alphaproteobacteria</taxon>
        <taxon>Hyphomicrobiales</taxon>
        <taxon>Methylobacteriaceae</taxon>
        <taxon>Microvirga</taxon>
    </lineage>
</organism>
<dbReference type="InterPro" id="IPR058240">
    <property type="entry name" value="rSAM_sf"/>
</dbReference>
<evidence type="ECO:0000313" key="7">
    <source>
        <dbReference type="EMBL" id="MBZ6074818.1"/>
    </source>
</evidence>
<dbReference type="PROSITE" id="PS51332">
    <property type="entry name" value="B12_BINDING"/>
    <property type="match status" value="1"/>
</dbReference>
<dbReference type="InterPro" id="IPR023984">
    <property type="entry name" value="rSAM_ocin_1"/>
</dbReference>
<dbReference type="Gene3D" id="3.40.50.280">
    <property type="entry name" value="Cobalamin-binding domain"/>
    <property type="match status" value="1"/>
</dbReference>
<name>A0ABS7VH40_9HYPH</name>
<keyword evidence="8" id="KW-1185">Reference proteome</keyword>
<dbReference type="InterPro" id="IPR007197">
    <property type="entry name" value="rSAM"/>
</dbReference>
<dbReference type="Gene3D" id="3.80.30.20">
    <property type="entry name" value="tm_1862 like domain"/>
    <property type="match status" value="1"/>
</dbReference>
<evidence type="ECO:0000256" key="4">
    <source>
        <dbReference type="ARBA" id="ARBA00023004"/>
    </source>
</evidence>
<keyword evidence="2" id="KW-0949">S-adenosyl-L-methionine</keyword>
<accession>A0ABS7VH40</accession>
<dbReference type="SFLD" id="SFLDG01082">
    <property type="entry name" value="B12-binding_domain_containing"/>
    <property type="match status" value="1"/>
</dbReference>
<dbReference type="Pfam" id="PF04055">
    <property type="entry name" value="Radical_SAM"/>
    <property type="match status" value="1"/>
</dbReference>
<keyword evidence="3" id="KW-0479">Metal-binding</keyword>
<feature type="domain" description="B12-binding" evidence="6">
    <location>
        <begin position="77"/>
        <end position="219"/>
    </location>
</feature>
<reference evidence="7 8" key="1">
    <citation type="submission" date="2021-09" db="EMBL/GenBank/DDBJ databases">
        <title>The complete genome sequence of a new microorganism.</title>
        <authorList>
            <person name="Zi Z."/>
        </authorList>
    </citation>
    <scope>NUCLEOTIDE SEQUENCE [LARGE SCALE GENOMIC DNA]</scope>
    <source>
        <strain evidence="7 8">WGZ8</strain>
    </source>
</reference>
<sequence>MTVSLEDCPAPGVDVCLVNMPLSGVERPSIALGLLKALLTDAGISSKVLYPSLWFLEYAGIKNYRALESIRPEEAVVDWLFGAAAFPDFHPDHDRFLQRLDERNPRRGRKSLDRDQLLSLREQMVDFIDWAACKILSRNPRIVGCTSTFQQHVASLALLRRVRELAPDVVTIIGGANCESVMGRTTHKQFPWVDFVVSGEADGFMVPLVERMLMKGRNLGEEDVPFGVFAPVHRTVGYPSTSTGDGTPRAVTDDIRALPLPDYDDYFEELSQSLYAPQIIPGLPMEFSRGCWWGAKSHCTFCGLNGGTMSYRSKPAETVVDDMVSLSERYQVRRIEAVDNILDTGYFDKVMPRLVEEGHDFSIFFEVKSNMKKKQIETLAAAGVRWIQPGIESLDSRVLRLMRKGCTAAQNLQLLKWSRQLGVRVSWSLLCGFPGEEDSWYAEMAEWLPLISHLQPGAAVTLRFDRYSPYFTNPSSYGLRLTPSELYRYAYPLPDSALQNQVYFFEDEVARDAGAVTAIDRPGLAAARQAIGTWFRAWTQGALPMLSMVEEDGTLIVDDTRACAVERQHRISGLAHTILKLADDALPEVQLRGRLTEMGCDEPSIDRSVDELIDRRLIVRLDSRLISLPLWRPHRLLPAPSAFPGGYFMQGEDAVEQLLAAI</sequence>
<dbReference type="InterPro" id="IPR023404">
    <property type="entry name" value="rSAM_horseshoe"/>
</dbReference>
<keyword evidence="5" id="KW-0411">Iron-sulfur</keyword>
<proteinExistence type="predicted"/>
<dbReference type="InterPro" id="IPR006158">
    <property type="entry name" value="Cobalamin-bd"/>
</dbReference>
<dbReference type="SFLD" id="SFLDS00029">
    <property type="entry name" value="Radical_SAM"/>
    <property type="match status" value="1"/>
</dbReference>
<dbReference type="PANTHER" id="PTHR43409:SF7">
    <property type="entry name" value="BLL1977 PROTEIN"/>
    <property type="match status" value="1"/>
</dbReference>
<evidence type="ECO:0000256" key="1">
    <source>
        <dbReference type="ARBA" id="ARBA00001966"/>
    </source>
</evidence>
<dbReference type="PANTHER" id="PTHR43409">
    <property type="entry name" value="ANAEROBIC MAGNESIUM-PROTOPORPHYRIN IX MONOMETHYL ESTER CYCLASE-RELATED"/>
    <property type="match status" value="1"/>
</dbReference>
<dbReference type="SFLD" id="SFLDF00324">
    <property type="entry name" value="bacteriocin_maturation"/>
    <property type="match status" value="1"/>
</dbReference>
<evidence type="ECO:0000256" key="2">
    <source>
        <dbReference type="ARBA" id="ARBA00022691"/>
    </source>
</evidence>
<dbReference type="SUPFAM" id="SSF102114">
    <property type="entry name" value="Radical SAM enzymes"/>
    <property type="match status" value="1"/>
</dbReference>
<evidence type="ECO:0000256" key="3">
    <source>
        <dbReference type="ARBA" id="ARBA00022723"/>
    </source>
</evidence>
<comment type="cofactor">
    <cofactor evidence="1">
        <name>[4Fe-4S] cluster</name>
        <dbReference type="ChEBI" id="CHEBI:49883"/>
    </cofactor>
</comment>
<evidence type="ECO:0000259" key="6">
    <source>
        <dbReference type="PROSITE" id="PS51332"/>
    </source>
</evidence>
<dbReference type="Proteomes" id="UP000704176">
    <property type="component" value="Unassembled WGS sequence"/>
</dbReference>
<evidence type="ECO:0000256" key="5">
    <source>
        <dbReference type="ARBA" id="ARBA00023014"/>
    </source>
</evidence>
<comment type="caution">
    <text evidence="7">The sequence shown here is derived from an EMBL/GenBank/DDBJ whole genome shotgun (WGS) entry which is preliminary data.</text>
</comment>
<dbReference type="SMART" id="SM00729">
    <property type="entry name" value="Elp3"/>
    <property type="match status" value="1"/>
</dbReference>
<protein>
    <submittedName>
        <fullName evidence="7">RiPP maturation radical SAM C-methyltransferase</fullName>
    </submittedName>
</protein>
<dbReference type="NCBIfam" id="TIGR03975">
    <property type="entry name" value="rSAM_ocin_1"/>
    <property type="match status" value="1"/>
</dbReference>
<dbReference type="RefSeq" id="WP_224310875.1">
    <property type="nucleotide sequence ID" value="NZ_JAIRBM010000001.1"/>
</dbReference>
<keyword evidence="4" id="KW-0408">Iron</keyword>
<gene>
    <name evidence="7" type="ORF">K9B37_00690</name>
</gene>
<evidence type="ECO:0000313" key="8">
    <source>
        <dbReference type="Proteomes" id="UP000704176"/>
    </source>
</evidence>